<dbReference type="SMART" id="SM00504">
    <property type="entry name" value="Ubox"/>
    <property type="match status" value="1"/>
</dbReference>
<comment type="catalytic activity">
    <reaction evidence="1">
        <text>S-ubiquitinyl-[E2 ubiquitin-conjugating enzyme]-L-cysteine + [acceptor protein]-L-lysine = [E2 ubiquitin-conjugating enzyme]-L-cysteine + N(6)-ubiquitinyl-[acceptor protein]-L-lysine.</text>
        <dbReference type="EC" id="2.3.2.27"/>
    </reaction>
</comment>
<proteinExistence type="predicted"/>
<dbReference type="EMBL" id="JAHRHJ020000002">
    <property type="protein sequence ID" value="KAH9326694.1"/>
    <property type="molecule type" value="Genomic_DNA"/>
</dbReference>
<comment type="caution">
    <text evidence="6">The sequence shown here is derived from an EMBL/GenBank/DDBJ whole genome shotgun (WGS) entry which is preliminary data.</text>
</comment>
<dbReference type="Proteomes" id="UP000824469">
    <property type="component" value="Unassembled WGS sequence"/>
</dbReference>
<evidence type="ECO:0000313" key="7">
    <source>
        <dbReference type="Proteomes" id="UP000824469"/>
    </source>
</evidence>
<feature type="domain" description="U-box" evidence="5">
    <location>
        <begin position="109"/>
        <end position="187"/>
    </location>
</feature>
<evidence type="ECO:0000256" key="3">
    <source>
        <dbReference type="ARBA" id="ARBA00012483"/>
    </source>
</evidence>
<dbReference type="PANTHER" id="PTHR45958">
    <property type="entry name" value="RING-TYPE E3 UBIQUITIN TRANSFERASE"/>
    <property type="match status" value="1"/>
</dbReference>
<dbReference type="Pfam" id="PF04564">
    <property type="entry name" value="U-box"/>
    <property type="match status" value="1"/>
</dbReference>
<dbReference type="GO" id="GO:0016567">
    <property type="term" value="P:protein ubiquitination"/>
    <property type="evidence" value="ECO:0007669"/>
    <property type="project" value="InterPro"/>
</dbReference>
<dbReference type="EC" id="2.3.2.27" evidence="3"/>
<dbReference type="InterPro" id="IPR011989">
    <property type="entry name" value="ARM-like"/>
</dbReference>
<dbReference type="PROSITE" id="PS51698">
    <property type="entry name" value="U_BOX"/>
    <property type="match status" value="1"/>
</dbReference>
<keyword evidence="4" id="KW-0808">Transferase</keyword>
<gene>
    <name evidence="6" type="ORF">KI387_006872</name>
</gene>
<feature type="non-terminal residue" evidence="6">
    <location>
        <position position="1"/>
    </location>
</feature>
<protein>
    <recommendedName>
        <fullName evidence="3">RING-type E3 ubiquitin transferase</fullName>
        <ecNumber evidence="3">2.3.2.27</ecNumber>
    </recommendedName>
</protein>
<dbReference type="AlphaFoldDB" id="A0AA38GNY4"/>
<dbReference type="InterPro" id="IPR003613">
    <property type="entry name" value="Ubox_domain"/>
</dbReference>
<dbReference type="Gene3D" id="3.30.40.10">
    <property type="entry name" value="Zinc/RING finger domain, C3HC4 (zinc finger)"/>
    <property type="match status" value="1"/>
</dbReference>
<dbReference type="GO" id="GO:0061630">
    <property type="term" value="F:ubiquitin protein ligase activity"/>
    <property type="evidence" value="ECO:0007669"/>
    <property type="project" value="UniProtKB-EC"/>
</dbReference>
<dbReference type="InterPro" id="IPR013083">
    <property type="entry name" value="Znf_RING/FYVE/PHD"/>
</dbReference>
<dbReference type="SUPFAM" id="SSF48371">
    <property type="entry name" value="ARM repeat"/>
    <property type="match status" value="1"/>
</dbReference>
<evidence type="ECO:0000313" key="6">
    <source>
        <dbReference type="EMBL" id="KAH9326694.1"/>
    </source>
</evidence>
<reference evidence="6 7" key="1">
    <citation type="journal article" date="2021" name="Nat. Plants">
        <title>The Taxus genome provides insights into paclitaxel biosynthesis.</title>
        <authorList>
            <person name="Xiong X."/>
            <person name="Gou J."/>
            <person name="Liao Q."/>
            <person name="Li Y."/>
            <person name="Zhou Q."/>
            <person name="Bi G."/>
            <person name="Li C."/>
            <person name="Du R."/>
            <person name="Wang X."/>
            <person name="Sun T."/>
            <person name="Guo L."/>
            <person name="Liang H."/>
            <person name="Lu P."/>
            <person name="Wu Y."/>
            <person name="Zhang Z."/>
            <person name="Ro D.K."/>
            <person name="Shang Y."/>
            <person name="Huang S."/>
            <person name="Yan J."/>
        </authorList>
    </citation>
    <scope>NUCLEOTIDE SEQUENCE [LARGE SCALE GENOMIC DNA]</scope>
    <source>
        <strain evidence="6">Ta-2019</strain>
    </source>
</reference>
<keyword evidence="7" id="KW-1185">Reference proteome</keyword>
<dbReference type="Gene3D" id="1.25.10.10">
    <property type="entry name" value="Leucine-rich Repeat Variant"/>
    <property type="match status" value="1"/>
</dbReference>
<dbReference type="InterPro" id="IPR016024">
    <property type="entry name" value="ARM-type_fold"/>
</dbReference>
<sequence>MASSFYLAPVNELIARVLISISETTAAIKDVTLEQESFREFSRYIATLKPILEDLRARRVSINSEALKWLWNPYILRYRKLISSSKVSDLEDSLSRKNSHDIGHQVQEHPLKPFTCPLSKEIMEDPVDLVSGHNFERKVILEYFDKGNRICPVSVKLLAEDEQVDYAVSLLLDLSQNSAFSERIGGAIDTKVSLATTLSKMDPNNHSRKAFAHQRFVNSLIQMMSQSSPECKSASLDAILKLSKIPKITKRFLSVDTVIPSLLQLIYPGSPDIHMKQVAAEILANLIEACKSSKFEKSCELLLLQSQQTIITFFGLIATVESTTRVHLLRLLLGLAMKSKK</sequence>
<dbReference type="InterPro" id="IPR052608">
    <property type="entry name" value="U-box_domain_protein"/>
</dbReference>
<name>A0AA38GNY4_TAXCH</name>
<organism evidence="6 7">
    <name type="scientific">Taxus chinensis</name>
    <name type="common">Chinese yew</name>
    <name type="synonym">Taxus wallichiana var. chinensis</name>
    <dbReference type="NCBI Taxonomy" id="29808"/>
    <lineage>
        <taxon>Eukaryota</taxon>
        <taxon>Viridiplantae</taxon>
        <taxon>Streptophyta</taxon>
        <taxon>Embryophyta</taxon>
        <taxon>Tracheophyta</taxon>
        <taxon>Spermatophyta</taxon>
        <taxon>Pinopsida</taxon>
        <taxon>Pinidae</taxon>
        <taxon>Conifers II</taxon>
        <taxon>Cupressales</taxon>
        <taxon>Taxaceae</taxon>
        <taxon>Taxus</taxon>
    </lineage>
</organism>
<comment type="pathway">
    <text evidence="2">Protein modification; protein ubiquitination.</text>
</comment>
<accession>A0AA38GNY4</accession>
<evidence type="ECO:0000259" key="5">
    <source>
        <dbReference type="PROSITE" id="PS51698"/>
    </source>
</evidence>
<dbReference type="PANTHER" id="PTHR45958:SF11">
    <property type="entry name" value="RING-TYPE E3 UBIQUITIN TRANSFERASE"/>
    <property type="match status" value="1"/>
</dbReference>
<evidence type="ECO:0000256" key="2">
    <source>
        <dbReference type="ARBA" id="ARBA00004906"/>
    </source>
</evidence>
<evidence type="ECO:0000256" key="1">
    <source>
        <dbReference type="ARBA" id="ARBA00000900"/>
    </source>
</evidence>
<dbReference type="SUPFAM" id="SSF57850">
    <property type="entry name" value="RING/U-box"/>
    <property type="match status" value="1"/>
</dbReference>
<evidence type="ECO:0000256" key="4">
    <source>
        <dbReference type="ARBA" id="ARBA00022679"/>
    </source>
</evidence>